<keyword evidence="2" id="KW-1185">Reference proteome</keyword>
<dbReference type="Proteomes" id="UP000823941">
    <property type="component" value="Chromosome 22"/>
</dbReference>
<feature type="non-terminal residue" evidence="1">
    <location>
        <position position="1"/>
    </location>
</feature>
<evidence type="ECO:0000313" key="2">
    <source>
        <dbReference type="Proteomes" id="UP000823941"/>
    </source>
</evidence>
<organism evidence="1 2">
    <name type="scientific">Plutella xylostella</name>
    <name type="common">Diamondback moth</name>
    <name type="synonym">Plutella maculipennis</name>
    <dbReference type="NCBI Taxonomy" id="51655"/>
    <lineage>
        <taxon>Eukaryota</taxon>
        <taxon>Metazoa</taxon>
        <taxon>Ecdysozoa</taxon>
        <taxon>Arthropoda</taxon>
        <taxon>Hexapoda</taxon>
        <taxon>Insecta</taxon>
        <taxon>Pterygota</taxon>
        <taxon>Neoptera</taxon>
        <taxon>Endopterygota</taxon>
        <taxon>Lepidoptera</taxon>
        <taxon>Glossata</taxon>
        <taxon>Ditrysia</taxon>
        <taxon>Yponomeutoidea</taxon>
        <taxon>Plutellidae</taxon>
        <taxon>Plutella</taxon>
    </lineage>
</organism>
<proteinExistence type="predicted"/>
<reference evidence="1 2" key="1">
    <citation type="submission" date="2021-06" db="EMBL/GenBank/DDBJ databases">
        <title>A haploid diamondback moth (Plutella xylostella L.) genome assembly resolves 31 chromosomes and identifies a diamide resistance mutation.</title>
        <authorList>
            <person name="Ward C.M."/>
            <person name="Perry K.D."/>
            <person name="Baker G."/>
            <person name="Powis K."/>
            <person name="Heckel D.G."/>
            <person name="Baxter S.W."/>
        </authorList>
    </citation>
    <scope>NUCLEOTIDE SEQUENCE [LARGE SCALE GENOMIC DNA]</scope>
    <source>
        <strain evidence="1 2">LV</strain>
        <tissue evidence="1">Single pupa</tissue>
    </source>
</reference>
<sequence length="302" mass="35504">SFGLPSNLTTKYSTSTTMRTTTTFIKRNLYKDAWKFHNVMFHIVTRKERLKYKNPSIKYLENQIGMLPTRKEAQMEKFVKHEKRKHFLRAMMKSYNKMKILPSFSQLIRSALTKQPISKKAMVVATTSNAHNISHMTINASQKNLQNKTSIDRTVADIYKSIRNRREARSMNIHKRFPQGRNYVYFKRMLTYKPIRNSLSYNKKTETNNSTDATIFNLSTSKAISIDTTSPVEQLTADTPVRNIFQSHVHWPFNQLAQKGSLYKKKMLVRESNHLRPNDWPIPNQNRGFIRHSAIYIPRKRD</sequence>
<accession>A0ABQ7Q3P9</accession>
<protein>
    <submittedName>
        <fullName evidence="1">Uncharacterized protein</fullName>
    </submittedName>
</protein>
<dbReference type="EMBL" id="JAHIBW010000022">
    <property type="protein sequence ID" value="KAG7299806.1"/>
    <property type="molecule type" value="Genomic_DNA"/>
</dbReference>
<name>A0ABQ7Q3P9_PLUXY</name>
<comment type="caution">
    <text evidence="1">The sequence shown here is derived from an EMBL/GenBank/DDBJ whole genome shotgun (WGS) entry which is preliminary data.</text>
</comment>
<evidence type="ECO:0000313" key="1">
    <source>
        <dbReference type="EMBL" id="KAG7299806.1"/>
    </source>
</evidence>
<gene>
    <name evidence="1" type="ORF">JYU34_016815</name>
</gene>